<name>A0AAV4S3X9_CAEEX</name>
<dbReference type="PANTHER" id="PTHR46060">
    <property type="entry name" value="MARINER MOS1 TRANSPOSASE-LIKE PROTEIN"/>
    <property type="match status" value="1"/>
</dbReference>
<evidence type="ECO:0008006" key="3">
    <source>
        <dbReference type="Google" id="ProtNLM"/>
    </source>
</evidence>
<dbReference type="GO" id="GO:0003697">
    <property type="term" value="F:single-stranded DNA binding"/>
    <property type="evidence" value="ECO:0007669"/>
    <property type="project" value="TreeGrafter"/>
</dbReference>
<keyword evidence="2" id="KW-1185">Reference proteome</keyword>
<gene>
    <name evidence="1" type="ORF">CEXT_201091</name>
</gene>
<dbReference type="GO" id="GO:0000793">
    <property type="term" value="C:condensed chromosome"/>
    <property type="evidence" value="ECO:0007669"/>
    <property type="project" value="TreeGrafter"/>
</dbReference>
<evidence type="ECO:0000313" key="2">
    <source>
        <dbReference type="Proteomes" id="UP001054945"/>
    </source>
</evidence>
<dbReference type="AlphaFoldDB" id="A0AAV4S3X9"/>
<dbReference type="GO" id="GO:0031297">
    <property type="term" value="P:replication fork processing"/>
    <property type="evidence" value="ECO:0007669"/>
    <property type="project" value="TreeGrafter"/>
</dbReference>
<dbReference type="GO" id="GO:0005634">
    <property type="term" value="C:nucleus"/>
    <property type="evidence" value="ECO:0007669"/>
    <property type="project" value="TreeGrafter"/>
</dbReference>
<dbReference type="GO" id="GO:0044774">
    <property type="term" value="P:mitotic DNA integrity checkpoint signaling"/>
    <property type="evidence" value="ECO:0007669"/>
    <property type="project" value="TreeGrafter"/>
</dbReference>
<dbReference type="Proteomes" id="UP001054945">
    <property type="component" value="Unassembled WGS sequence"/>
</dbReference>
<sequence>MFLRGRESLKEDSGQSHLVITNDLVHKVDQIIHVNKRRTVKDIREEVGVSFSSVRNIIKEKLHYKKLSVQWVPHNLTDNQLWLHMGLSLQNLVRYRAESYFLDKVVEEGILAPSLLTRKQITKFTGQTSQSKLQNKSRVM</sequence>
<dbReference type="GO" id="GO:0046975">
    <property type="term" value="F:histone H3K36 methyltransferase activity"/>
    <property type="evidence" value="ECO:0007669"/>
    <property type="project" value="TreeGrafter"/>
</dbReference>
<dbReference type="GO" id="GO:0044547">
    <property type="term" value="F:DNA topoisomerase binding"/>
    <property type="evidence" value="ECO:0007669"/>
    <property type="project" value="TreeGrafter"/>
</dbReference>
<dbReference type="GO" id="GO:0042800">
    <property type="term" value="F:histone H3K4 methyltransferase activity"/>
    <property type="evidence" value="ECO:0007669"/>
    <property type="project" value="TreeGrafter"/>
</dbReference>
<dbReference type="GO" id="GO:0003690">
    <property type="term" value="F:double-stranded DNA binding"/>
    <property type="evidence" value="ECO:0007669"/>
    <property type="project" value="TreeGrafter"/>
</dbReference>
<dbReference type="InterPro" id="IPR052709">
    <property type="entry name" value="Transposase-MT_Hybrid"/>
</dbReference>
<dbReference type="GO" id="GO:0035861">
    <property type="term" value="C:site of double-strand break"/>
    <property type="evidence" value="ECO:0007669"/>
    <property type="project" value="TreeGrafter"/>
</dbReference>
<dbReference type="PANTHER" id="PTHR46060:SF2">
    <property type="entry name" value="HISTONE-LYSINE N-METHYLTRANSFERASE SETMAR"/>
    <property type="match status" value="1"/>
</dbReference>
<dbReference type="GO" id="GO:0015074">
    <property type="term" value="P:DNA integration"/>
    <property type="evidence" value="ECO:0007669"/>
    <property type="project" value="TreeGrafter"/>
</dbReference>
<comment type="caution">
    <text evidence="1">The sequence shown here is derived from an EMBL/GenBank/DDBJ whole genome shotgun (WGS) entry which is preliminary data.</text>
</comment>
<reference evidence="1 2" key="1">
    <citation type="submission" date="2021-06" db="EMBL/GenBank/DDBJ databases">
        <title>Caerostris extrusa draft genome.</title>
        <authorList>
            <person name="Kono N."/>
            <person name="Arakawa K."/>
        </authorList>
    </citation>
    <scope>NUCLEOTIDE SEQUENCE [LARGE SCALE GENOMIC DNA]</scope>
</reference>
<evidence type="ECO:0000313" key="1">
    <source>
        <dbReference type="EMBL" id="GIY27437.1"/>
    </source>
</evidence>
<dbReference type="GO" id="GO:0006303">
    <property type="term" value="P:double-strand break repair via nonhomologous end joining"/>
    <property type="evidence" value="ECO:0007669"/>
    <property type="project" value="TreeGrafter"/>
</dbReference>
<dbReference type="GO" id="GO:0000014">
    <property type="term" value="F:single-stranded DNA endodeoxyribonuclease activity"/>
    <property type="evidence" value="ECO:0007669"/>
    <property type="project" value="TreeGrafter"/>
</dbReference>
<dbReference type="EMBL" id="BPLR01008816">
    <property type="protein sequence ID" value="GIY27437.1"/>
    <property type="molecule type" value="Genomic_DNA"/>
</dbReference>
<proteinExistence type="predicted"/>
<dbReference type="GO" id="GO:0000729">
    <property type="term" value="P:DNA double-strand break processing"/>
    <property type="evidence" value="ECO:0007669"/>
    <property type="project" value="TreeGrafter"/>
</dbReference>
<protein>
    <recommendedName>
        <fullName evidence="3">Transposase Tc1-like domain-containing protein</fullName>
    </recommendedName>
</protein>
<accession>A0AAV4S3X9</accession>
<organism evidence="1 2">
    <name type="scientific">Caerostris extrusa</name>
    <name type="common">Bark spider</name>
    <name type="synonym">Caerostris bankana</name>
    <dbReference type="NCBI Taxonomy" id="172846"/>
    <lineage>
        <taxon>Eukaryota</taxon>
        <taxon>Metazoa</taxon>
        <taxon>Ecdysozoa</taxon>
        <taxon>Arthropoda</taxon>
        <taxon>Chelicerata</taxon>
        <taxon>Arachnida</taxon>
        <taxon>Araneae</taxon>
        <taxon>Araneomorphae</taxon>
        <taxon>Entelegynae</taxon>
        <taxon>Araneoidea</taxon>
        <taxon>Araneidae</taxon>
        <taxon>Caerostris</taxon>
    </lineage>
</organism>